<protein>
    <submittedName>
        <fullName evidence="1">Uncharacterized protein</fullName>
    </submittedName>
</protein>
<dbReference type="EMBL" id="ATJO01000064">
    <property type="protein sequence ID" value="EPI50604.1"/>
    <property type="molecule type" value="Genomic_DNA"/>
</dbReference>
<proteinExistence type="predicted"/>
<name>S4I809_9BIFI</name>
<dbReference type="HOGENOM" id="CLU_3310342_0_0_11"/>
<reference evidence="1 2" key="1">
    <citation type="submission" date="2013-06" db="EMBL/GenBank/DDBJ databases">
        <authorList>
            <person name="Weinstock G."/>
            <person name="Sodergren E."/>
            <person name="Lobos E.A."/>
            <person name="Fulton L."/>
            <person name="Fulton R."/>
            <person name="Courtney L."/>
            <person name="Fronick C."/>
            <person name="O'Laughlin M."/>
            <person name="Godfrey J."/>
            <person name="Wilson R.M."/>
            <person name="Miner T."/>
            <person name="Farmer C."/>
            <person name="Delehaunty K."/>
            <person name="Cordes M."/>
            <person name="Minx P."/>
            <person name="Tomlinson C."/>
            <person name="Chen J."/>
            <person name="Wollam A."/>
            <person name="Pepin K.H."/>
            <person name="Bhonagiri V."/>
            <person name="Zhang X."/>
            <person name="Warren W."/>
            <person name="Mitreva M."/>
            <person name="Mardis E.R."/>
            <person name="Wilson R.K."/>
        </authorList>
    </citation>
    <scope>NUCLEOTIDE SEQUENCE [LARGE SCALE GENOMIC DNA]</scope>
    <source>
        <strain evidence="1 2">JCP7719</strain>
    </source>
</reference>
<dbReference type="PATRIC" id="fig|1261061.4.peg.792"/>
<evidence type="ECO:0000313" key="1">
    <source>
        <dbReference type="EMBL" id="EPI50604.1"/>
    </source>
</evidence>
<sequence>MIKCRIHKVCGIFLSRDFVVDFVVDFYVHLSVDFVRACCAYAV</sequence>
<dbReference type="Proteomes" id="UP000014601">
    <property type="component" value="Unassembled WGS sequence"/>
</dbReference>
<gene>
    <name evidence="1" type="ORF">HMPREF1576_00899</name>
</gene>
<dbReference type="AlphaFoldDB" id="S4I809"/>
<comment type="caution">
    <text evidence="1">The sequence shown here is derived from an EMBL/GenBank/DDBJ whole genome shotgun (WGS) entry which is preliminary data.</text>
</comment>
<accession>S4I809</accession>
<evidence type="ECO:0000313" key="2">
    <source>
        <dbReference type="Proteomes" id="UP000014601"/>
    </source>
</evidence>
<organism evidence="1 2">
    <name type="scientific">Gardnerella pickettii JCP7719</name>
    <dbReference type="NCBI Taxonomy" id="1261061"/>
    <lineage>
        <taxon>Bacteria</taxon>
        <taxon>Bacillati</taxon>
        <taxon>Actinomycetota</taxon>
        <taxon>Actinomycetes</taxon>
        <taxon>Bifidobacteriales</taxon>
        <taxon>Bifidobacteriaceae</taxon>
        <taxon>Gardnerella</taxon>
        <taxon>Gardnerella pickettii</taxon>
    </lineage>
</organism>